<evidence type="ECO:0000256" key="3">
    <source>
        <dbReference type="PIRSR" id="PIRSR602081-1"/>
    </source>
</evidence>
<dbReference type="InterPro" id="IPR002081">
    <property type="entry name" value="Cryptochrome/DNA_photolyase_1"/>
</dbReference>
<dbReference type="Proteomes" id="UP000683291">
    <property type="component" value="Chromosome 1"/>
</dbReference>
<protein>
    <submittedName>
        <fullName evidence="5">DNA photolyase</fullName>
    </submittedName>
</protein>
<dbReference type="Pfam" id="PF03441">
    <property type="entry name" value="FAD_binding_7"/>
    <property type="match status" value="1"/>
</dbReference>
<organism evidence="5 6">
    <name type="scientific">Sulfitobacter albidus</name>
    <dbReference type="NCBI Taxonomy" id="2829501"/>
    <lineage>
        <taxon>Bacteria</taxon>
        <taxon>Pseudomonadati</taxon>
        <taxon>Pseudomonadota</taxon>
        <taxon>Alphaproteobacteria</taxon>
        <taxon>Rhodobacterales</taxon>
        <taxon>Roseobacteraceae</taxon>
        <taxon>Sulfitobacter</taxon>
    </lineage>
</organism>
<dbReference type="InterPro" id="IPR005101">
    <property type="entry name" value="Cryptochr/Photolyase_FAD-bd"/>
</dbReference>
<dbReference type="InterPro" id="IPR036134">
    <property type="entry name" value="Crypto/Photolyase_FAD-like_sf"/>
</dbReference>
<proteinExistence type="predicted"/>
<dbReference type="RefSeq" id="WP_212705557.1">
    <property type="nucleotide sequence ID" value="NZ_CP073581.1"/>
</dbReference>
<comment type="cofactor">
    <cofactor evidence="3">
        <name>FAD</name>
        <dbReference type="ChEBI" id="CHEBI:57692"/>
    </cofactor>
    <text evidence="3">Binds 1 FAD per subunit.</text>
</comment>
<feature type="binding site" evidence="3">
    <location>
        <begin position="183"/>
        <end position="185"/>
    </location>
    <ligand>
        <name>FAD</name>
        <dbReference type="ChEBI" id="CHEBI:57692"/>
    </ligand>
</feature>
<evidence type="ECO:0000313" key="5">
    <source>
        <dbReference type="EMBL" id="QUJ77361.1"/>
    </source>
</evidence>
<keyword evidence="2 3" id="KW-0274">FAD</keyword>
<evidence type="ECO:0000256" key="1">
    <source>
        <dbReference type="ARBA" id="ARBA00022630"/>
    </source>
</evidence>
<evidence type="ECO:0000259" key="4">
    <source>
        <dbReference type="Pfam" id="PF03441"/>
    </source>
</evidence>
<dbReference type="PANTHER" id="PTHR11455">
    <property type="entry name" value="CRYPTOCHROME"/>
    <property type="match status" value="1"/>
</dbReference>
<reference evidence="5" key="1">
    <citation type="submission" date="2021-04" db="EMBL/GenBank/DDBJ databases">
        <title>Complete genome sequence for Sulfitobacter sp. strain JK7-1.</title>
        <authorList>
            <person name="Park S.-J."/>
        </authorList>
    </citation>
    <scope>NUCLEOTIDE SEQUENCE</scope>
    <source>
        <strain evidence="5">JK7-1</strain>
    </source>
</reference>
<sequence length="398" mass="44154">MTDALHSFPPTLDAATERLAAFAPRAGSEYARKRNFDLGPGAHSHVSTLSPYLRMKVLDEADVSRAVLSRMNAEDAEKFLMEVWWRTYWKGWMEQRPAVWASYLDDLGRLHNEVQTQSGMRQRWEAACLGDTGIAPFDAWARELATTGYLHNHARMWFASIWIFTLGLPWQLGADFFLRHLLDGDAAVNTLSWRWVAGIQTQGKTYLARPDNIAKFTDGRFVGVQGLATEAPPVQAPKPPERQPIPEIAAYAGAPGDRVGLLLHSDDLGAPFLGPLGIDPVSVGYIDTTDAQSPWDVAPFVPEFRTRLAQEASPGAVILSDAQAVADWASEHRLDHVVTPHAPVGSTRALLRKLRKGDAVPPLSEVRREIDTVAWPHAKAGFFKFKAHIPDLIDQFAR</sequence>
<dbReference type="AlphaFoldDB" id="A0A975PND7"/>
<feature type="binding site" evidence="3">
    <location>
        <position position="79"/>
    </location>
    <ligand>
        <name>FAD</name>
        <dbReference type="ChEBI" id="CHEBI:57692"/>
    </ligand>
</feature>
<keyword evidence="6" id="KW-1185">Reference proteome</keyword>
<dbReference type="PANTHER" id="PTHR11455:SF9">
    <property type="entry name" value="CRYPTOCHROME CIRCADIAN CLOCK 5 ISOFORM X1"/>
    <property type="match status" value="1"/>
</dbReference>
<dbReference type="Gene3D" id="1.25.40.80">
    <property type="match status" value="1"/>
</dbReference>
<evidence type="ECO:0000313" key="6">
    <source>
        <dbReference type="Proteomes" id="UP000683291"/>
    </source>
</evidence>
<dbReference type="KEGG" id="sual:KDD17_05005"/>
<dbReference type="GO" id="GO:0003677">
    <property type="term" value="F:DNA binding"/>
    <property type="evidence" value="ECO:0007669"/>
    <property type="project" value="TreeGrafter"/>
</dbReference>
<dbReference type="Gene3D" id="1.10.579.10">
    <property type="entry name" value="DNA Cyclobutane Dipyrimidine Photolyase, subunit A, domain 3"/>
    <property type="match status" value="1"/>
</dbReference>
<dbReference type="SUPFAM" id="SSF48173">
    <property type="entry name" value="Cryptochrome/photolyase FAD-binding domain"/>
    <property type="match status" value="1"/>
</dbReference>
<accession>A0A975PND7</accession>
<dbReference type="GO" id="GO:0071949">
    <property type="term" value="F:FAD binding"/>
    <property type="evidence" value="ECO:0007669"/>
    <property type="project" value="TreeGrafter"/>
</dbReference>
<keyword evidence="1 3" id="KW-0285">Flavoprotein</keyword>
<dbReference type="GO" id="GO:0003904">
    <property type="term" value="F:deoxyribodipyrimidine photo-lyase activity"/>
    <property type="evidence" value="ECO:0007669"/>
    <property type="project" value="TreeGrafter"/>
</dbReference>
<evidence type="ECO:0000256" key="2">
    <source>
        <dbReference type="ARBA" id="ARBA00022827"/>
    </source>
</evidence>
<dbReference type="EMBL" id="CP073581">
    <property type="protein sequence ID" value="QUJ77361.1"/>
    <property type="molecule type" value="Genomic_DNA"/>
</dbReference>
<name>A0A975PND7_9RHOB</name>
<gene>
    <name evidence="5" type="ORF">KDD17_05005</name>
</gene>
<feature type="binding site" evidence="3">
    <location>
        <position position="30"/>
    </location>
    <ligand>
        <name>FAD</name>
        <dbReference type="ChEBI" id="CHEBI:57692"/>
    </ligand>
</feature>
<feature type="domain" description="Cryptochrome/DNA photolyase FAD-binding" evidence="4">
    <location>
        <begin position="79"/>
        <end position="207"/>
    </location>
</feature>